<evidence type="ECO:0000256" key="1">
    <source>
        <dbReference type="ARBA" id="ARBA00022485"/>
    </source>
</evidence>
<dbReference type="PROSITE" id="PS51918">
    <property type="entry name" value="RADICAL_SAM"/>
    <property type="match status" value="1"/>
</dbReference>
<dbReference type="Gene3D" id="3.20.20.70">
    <property type="entry name" value="Aldolase class I"/>
    <property type="match status" value="1"/>
</dbReference>
<dbReference type="GO" id="GO:0016840">
    <property type="term" value="F:carbon-nitrogen lyase activity"/>
    <property type="evidence" value="ECO:0007669"/>
    <property type="project" value="UniProtKB-UniRule"/>
</dbReference>
<dbReference type="Proteomes" id="UP000195137">
    <property type="component" value="Unassembled WGS sequence"/>
</dbReference>
<dbReference type="EC" id="4.3.99.3" evidence="8"/>
<feature type="binding site" evidence="8">
    <location>
        <begin position="113"/>
        <end position="115"/>
    </location>
    <ligand>
        <name>S-adenosyl-L-methionine</name>
        <dbReference type="ChEBI" id="CHEBI:59789"/>
    </ligand>
</feature>
<dbReference type="InterPro" id="IPR013785">
    <property type="entry name" value="Aldolase_TIM"/>
</dbReference>
<feature type="domain" description="Radical SAM core" evidence="9">
    <location>
        <begin position="18"/>
        <end position="194"/>
    </location>
</feature>
<organism evidence="10 11">
    <name type="scientific">Methanonatronarchaeum thermophilum</name>
    <dbReference type="NCBI Taxonomy" id="1927129"/>
    <lineage>
        <taxon>Archaea</taxon>
        <taxon>Methanobacteriati</taxon>
        <taxon>Methanobacteriota</taxon>
        <taxon>Methanonatronarchaeia</taxon>
        <taxon>Methanonatronarchaeales</taxon>
        <taxon>Methanonatronarchaeaceae</taxon>
        <taxon>Methanonatronarchaeum</taxon>
    </lineage>
</organism>
<evidence type="ECO:0000259" key="9">
    <source>
        <dbReference type="PROSITE" id="PS51918"/>
    </source>
</evidence>
<dbReference type="OrthoDB" id="7980at2157"/>
<protein>
    <recommendedName>
        <fullName evidence="8">7-carboxy-7-deazaguanine synthase</fullName>
        <shortName evidence="8">CDG synthase</shortName>
        <ecNumber evidence="8">4.3.99.3</ecNumber>
    </recommendedName>
    <alternativeName>
        <fullName evidence="8">Archaeosine biosynthesis protein QueE</fullName>
    </alternativeName>
</protein>
<name>A0A1Y3GH08_9EURY</name>
<dbReference type="SUPFAM" id="SSF102114">
    <property type="entry name" value="Radical SAM enzymes"/>
    <property type="match status" value="1"/>
</dbReference>
<comment type="cofactor">
    <cofactor evidence="8">
        <name>Mg(2+)</name>
        <dbReference type="ChEBI" id="CHEBI:18420"/>
    </cofactor>
</comment>
<keyword evidence="3 8" id="KW-0479">Metal-binding</keyword>
<keyword evidence="11" id="KW-1185">Reference proteome</keyword>
<gene>
    <name evidence="8" type="primary">queE</name>
    <name evidence="10" type="ORF">AMET1_0303</name>
</gene>
<comment type="function">
    <text evidence="8">Catalyzes the complex heterocyclic radical-mediated conversion of 6-carboxy-5,6,7,8-tetrahydropterin (CPH4) to 7-carboxy-7-deazaguanine (CDG), a step common to the biosynthetic pathways of all 7-deazapurine-containing compounds.</text>
</comment>
<comment type="subunit">
    <text evidence="8">Homodimer.</text>
</comment>
<dbReference type="HAMAP" id="MF_00917">
    <property type="entry name" value="QueE"/>
    <property type="match status" value="1"/>
</dbReference>
<dbReference type="GO" id="GO:0051539">
    <property type="term" value="F:4 iron, 4 sulfur cluster binding"/>
    <property type="evidence" value="ECO:0007669"/>
    <property type="project" value="UniProtKB-UniRule"/>
</dbReference>
<keyword evidence="1 8" id="KW-0004">4Fe-4S</keyword>
<keyword evidence="2 8" id="KW-0949">S-adenosyl-L-methionine</keyword>
<dbReference type="InterPro" id="IPR007197">
    <property type="entry name" value="rSAM"/>
</dbReference>
<proteinExistence type="inferred from homology"/>
<dbReference type="CDD" id="cd01335">
    <property type="entry name" value="Radical_SAM"/>
    <property type="match status" value="1"/>
</dbReference>
<keyword evidence="7 8" id="KW-0456">Lyase</keyword>
<feature type="binding site" evidence="8">
    <location>
        <position position="31"/>
    </location>
    <ligand>
        <name>[4Fe-4S] cluster</name>
        <dbReference type="ChEBI" id="CHEBI:49883"/>
        <note>4Fe-4S-S-AdoMet</note>
    </ligand>
</feature>
<evidence type="ECO:0000256" key="6">
    <source>
        <dbReference type="ARBA" id="ARBA00023014"/>
    </source>
</evidence>
<dbReference type="Pfam" id="PF04055">
    <property type="entry name" value="Radical_SAM"/>
    <property type="match status" value="1"/>
</dbReference>
<dbReference type="GO" id="GO:1904047">
    <property type="term" value="F:S-adenosyl-L-methionine binding"/>
    <property type="evidence" value="ECO:0007669"/>
    <property type="project" value="UniProtKB-UniRule"/>
</dbReference>
<dbReference type="PIRSF" id="PIRSF000370">
    <property type="entry name" value="QueE"/>
    <property type="match status" value="1"/>
</dbReference>
<comment type="similarity">
    <text evidence="8">Belongs to the radical SAM superfamily. 7-carboxy-7-deazaguanine synthase family.</text>
</comment>
<dbReference type="UniPathway" id="UPA00391"/>
<evidence type="ECO:0000313" key="11">
    <source>
        <dbReference type="Proteomes" id="UP000195137"/>
    </source>
</evidence>
<evidence type="ECO:0000256" key="3">
    <source>
        <dbReference type="ARBA" id="ARBA00022723"/>
    </source>
</evidence>
<feature type="binding site" evidence="8">
    <location>
        <position position="70"/>
    </location>
    <ligand>
        <name>S-adenosyl-L-methionine</name>
        <dbReference type="ChEBI" id="CHEBI:59789"/>
    </ligand>
</feature>
<feature type="binding site" evidence="8">
    <location>
        <begin position="12"/>
        <end position="14"/>
    </location>
    <ligand>
        <name>substrate</name>
    </ligand>
</feature>
<comment type="cofactor">
    <cofactor evidence="8">
        <name>S-adenosyl-L-methionine</name>
        <dbReference type="ChEBI" id="CHEBI:59789"/>
    </cofactor>
    <text evidence="8">Binds 1 S-adenosyl-L-methionine per subunit.</text>
</comment>
<feature type="binding site" evidence="8">
    <location>
        <position position="27"/>
    </location>
    <ligand>
        <name>substrate</name>
    </ligand>
</feature>
<sequence length="203" mass="23502">MKVRVNNIFESIQGEGRYIGTPSLFIRTSGCNLTCSWCDTNIKIKKELTVEELTQVIKDSTKNTVVWTGGEPTLQNKPISEVIDKIDRNNHLETNATNIENSFLEKFDYIAFSPKEKVDAEKIHGSKLDTEYDVKVVTDLNEVGTNLIEYASILMPLTTGNQERDMKCKKRVWKYCIEKDIQYSPRAHIDVWRDREEKELKKH</sequence>
<comment type="caution">
    <text evidence="10">The sequence shown here is derived from an EMBL/GenBank/DDBJ whole genome shotgun (WGS) entry which is preliminary data.</text>
</comment>
<evidence type="ECO:0000256" key="5">
    <source>
        <dbReference type="ARBA" id="ARBA00023004"/>
    </source>
</evidence>
<dbReference type="EMBL" id="MRZU01000003">
    <property type="protein sequence ID" value="OUJ18656.1"/>
    <property type="molecule type" value="Genomic_DNA"/>
</dbReference>
<comment type="cofactor">
    <cofactor evidence="8">
        <name>[4Fe-4S] cluster</name>
        <dbReference type="ChEBI" id="CHEBI:49883"/>
    </cofactor>
    <text evidence="8">Binds 1 [4Fe-4S] cluster. The cluster is coordinated with 3 cysteines and an exchangeable S-adenosyl-L-methionine.</text>
</comment>
<dbReference type="AlphaFoldDB" id="A0A1Y3GH08"/>
<dbReference type="GO" id="GO:0000287">
    <property type="term" value="F:magnesium ion binding"/>
    <property type="evidence" value="ECO:0007669"/>
    <property type="project" value="UniProtKB-UniRule"/>
</dbReference>
<feature type="binding site" evidence="8">
    <location>
        <position position="68"/>
    </location>
    <ligand>
        <name>substrate</name>
    </ligand>
</feature>
<dbReference type="InterPro" id="IPR024924">
    <property type="entry name" value="7-CO-7-deazaguanine_synth-like"/>
</dbReference>
<reference evidence="10 11" key="1">
    <citation type="submission" date="2016-12" db="EMBL/GenBank/DDBJ databases">
        <title>Discovery of methanogenic haloarchaea.</title>
        <authorList>
            <person name="Sorokin D.Y."/>
            <person name="Makarova K.S."/>
            <person name="Abbas B."/>
            <person name="Ferrer M."/>
            <person name="Golyshin P.N."/>
        </authorList>
    </citation>
    <scope>NUCLEOTIDE SEQUENCE [LARGE SCALE GENOMIC DNA]</scope>
    <source>
        <strain evidence="10">AMET1</strain>
    </source>
</reference>
<keyword evidence="4 8" id="KW-0460">Magnesium</keyword>
<comment type="catalytic activity">
    <reaction evidence="8">
        <text>6-carboxy-5,6,7,8-tetrahydropterin + H(+) = 7-carboxy-7-carbaguanine + NH4(+)</text>
        <dbReference type="Rhea" id="RHEA:27974"/>
        <dbReference type="ChEBI" id="CHEBI:15378"/>
        <dbReference type="ChEBI" id="CHEBI:28938"/>
        <dbReference type="ChEBI" id="CHEBI:61032"/>
        <dbReference type="ChEBI" id="CHEBI:61036"/>
        <dbReference type="EC" id="4.3.99.3"/>
    </reaction>
</comment>
<dbReference type="InterPro" id="IPR058240">
    <property type="entry name" value="rSAM_sf"/>
</dbReference>
<dbReference type="PANTHER" id="PTHR42836">
    <property type="entry name" value="7-CARBOXY-7-DEAZAGUANINE SYNTHASE"/>
    <property type="match status" value="1"/>
</dbReference>
<dbReference type="PANTHER" id="PTHR42836:SF1">
    <property type="entry name" value="7-CARBOXY-7-DEAZAGUANINE SYNTHASE"/>
    <property type="match status" value="1"/>
</dbReference>
<evidence type="ECO:0000256" key="7">
    <source>
        <dbReference type="ARBA" id="ARBA00023239"/>
    </source>
</evidence>
<keyword evidence="6 8" id="KW-0411">Iron-sulfur</keyword>
<feature type="binding site" evidence="8">
    <location>
        <position position="40"/>
    </location>
    <ligand>
        <name>Mg(2+)</name>
        <dbReference type="ChEBI" id="CHEBI:18420"/>
    </ligand>
</feature>
<accession>A0A1Y3GH08</accession>
<comment type="pathway">
    <text evidence="8">Purine metabolism; 7-cyano-7-deazaguanine biosynthesis.</text>
</comment>
<evidence type="ECO:0000256" key="8">
    <source>
        <dbReference type="HAMAP-Rule" id="MF_00917"/>
    </source>
</evidence>
<evidence type="ECO:0000313" key="10">
    <source>
        <dbReference type="EMBL" id="OUJ18656.1"/>
    </source>
</evidence>
<comment type="caution">
    <text evidence="8">Lacks conserved residue(s) required for the propagation of feature annotation.</text>
</comment>
<evidence type="ECO:0000256" key="2">
    <source>
        <dbReference type="ARBA" id="ARBA00022691"/>
    </source>
</evidence>
<feature type="binding site" evidence="8">
    <location>
        <begin position="37"/>
        <end position="39"/>
    </location>
    <ligand>
        <name>S-adenosyl-L-methionine</name>
        <dbReference type="ChEBI" id="CHEBI:59789"/>
    </ligand>
</feature>
<feature type="binding site" evidence="8">
    <location>
        <position position="38"/>
    </location>
    <ligand>
        <name>[4Fe-4S] cluster</name>
        <dbReference type="ChEBI" id="CHEBI:49883"/>
        <note>4Fe-4S-S-AdoMet</note>
    </ligand>
</feature>
<evidence type="ECO:0000256" key="4">
    <source>
        <dbReference type="ARBA" id="ARBA00022842"/>
    </source>
</evidence>
<keyword evidence="5 8" id="KW-0408">Iron</keyword>
<dbReference type="SFLD" id="SFLDS00029">
    <property type="entry name" value="Radical_SAM"/>
    <property type="match status" value="1"/>
</dbReference>
<dbReference type="RefSeq" id="WP_086636727.1">
    <property type="nucleotide sequence ID" value="NZ_MRZU01000003.1"/>
</dbReference>
<feature type="binding site" evidence="8">
    <location>
        <position position="35"/>
    </location>
    <ligand>
        <name>[4Fe-4S] cluster</name>
        <dbReference type="ChEBI" id="CHEBI:49883"/>
        <note>4Fe-4S-S-AdoMet</note>
    </ligand>
</feature>